<dbReference type="AlphaFoldDB" id="A4E9K4"/>
<sequence length="40" mass="4551">MHLNHGRCSSELRTEERCAAFIRPVVCKPGIRTSSETYKS</sequence>
<organism evidence="1 2">
    <name type="scientific">Collinsella aerofaciens (strain ATCC 25986 / DSM 3979 / JCM 10188 / KCTC 3647 / NCTC 11838 / VPI 1003)</name>
    <dbReference type="NCBI Taxonomy" id="411903"/>
    <lineage>
        <taxon>Bacteria</taxon>
        <taxon>Bacillati</taxon>
        <taxon>Actinomycetota</taxon>
        <taxon>Coriobacteriia</taxon>
        <taxon>Coriobacteriales</taxon>
        <taxon>Coriobacteriaceae</taxon>
        <taxon>Collinsella</taxon>
    </lineage>
</organism>
<protein>
    <submittedName>
        <fullName evidence="1">Uncharacterized protein</fullName>
    </submittedName>
</protein>
<proteinExistence type="predicted"/>
<evidence type="ECO:0000313" key="1">
    <source>
        <dbReference type="EMBL" id="EBA39950.1"/>
    </source>
</evidence>
<reference evidence="1 2" key="2">
    <citation type="submission" date="2007-04" db="EMBL/GenBank/DDBJ databases">
        <authorList>
            <person name="Fulton L."/>
            <person name="Clifton S."/>
            <person name="Fulton B."/>
            <person name="Xu J."/>
            <person name="Minx P."/>
            <person name="Mardis E.R."/>
            <person name="Wilson R.K."/>
        </authorList>
    </citation>
    <scope>NUCLEOTIDE SEQUENCE [LARGE SCALE GENOMIC DNA]</scope>
    <source>
        <strain evidence="2">ATCC 25986 / DSM 3979 / JCM 10188 / KCTC 3647 / NCTC 11838 / VPI 1003</strain>
    </source>
</reference>
<comment type="caution">
    <text evidence="1">The sequence shown here is derived from an EMBL/GenBank/DDBJ whole genome shotgun (WGS) entry which is preliminary data.</text>
</comment>
<accession>A4E9K4</accession>
<name>A4E9K4_COLAA</name>
<dbReference type="EMBL" id="AAVN02000003">
    <property type="protein sequence ID" value="EBA39950.1"/>
    <property type="molecule type" value="Genomic_DNA"/>
</dbReference>
<evidence type="ECO:0000313" key="2">
    <source>
        <dbReference type="Proteomes" id="UP000002979"/>
    </source>
</evidence>
<gene>
    <name evidence="1" type="ORF">COLAER_01105</name>
</gene>
<dbReference type="Proteomes" id="UP000002979">
    <property type="component" value="Unassembled WGS sequence"/>
</dbReference>
<reference evidence="1 2" key="1">
    <citation type="submission" date="2007-01" db="EMBL/GenBank/DDBJ databases">
        <title>Draft genome sequence of Collinsella aerofaciens (ATCC 25986).</title>
        <authorList>
            <person name="Sudarsanam P."/>
            <person name="Ley R."/>
            <person name="Guruge J."/>
            <person name="Turnbaugh P.J."/>
            <person name="Mahowald M."/>
            <person name="Liep D."/>
            <person name="Gordon J."/>
        </authorList>
    </citation>
    <scope>NUCLEOTIDE SEQUENCE [LARGE SCALE GENOMIC DNA]</scope>
    <source>
        <strain evidence="2">ATCC 25986 / DSM 3979 / JCM 10188 / KCTC 3647 / NCTC 11838 / VPI 1003</strain>
    </source>
</reference>